<evidence type="ECO:0000256" key="1">
    <source>
        <dbReference type="SAM" id="MobiDB-lite"/>
    </source>
</evidence>
<sequence>MKTERTVILPWLLSASLALAQTFVPRAGPDPALGQAEYDRFCPSQNGTIKTLSPSSSVVVHCDAIPRLPVLGDREWTASMEDCGLWCENMGTACMASFWDPRDGACYWSGAQAVEPRTKYVSLVQMTSLDSCDKEKEQCFKAKAQCLNDKAACLKAKGECEKREQTCLRDKKNCEGREQTCLRDKKNCEAREASLRRDLQARNREIARFRERTPCNAVHGQGRIVGNRIFKILCNHQWLKPHEFATHHSGHETLSNRRKRQHIYGEYLQMPLVDTVLCNWNYRIGKLCCSYLLSIIGLAVWQAASPYKRLFCATNLLHDTQVGITLPLGIAYILSWQLPKENNAITWSVGTRVLQATTWPSLIGADSTASKRVSWLVFCLGWAITVGHVLVSIAGIITPLGLHDRIKPAASTSVPFVYVPDRSPYGLGTPPRPDAPFSRSCGGSGWVVCPGSNGTDAYFLVNKTIHDIIPNNGTYSARLPYNLTQIFSSATSGTNNTVSGPFDIQYRQVFPTAMTQVDNGEPYIVGSYRVMDSLILHDKIEAIEGLIVDSTRGGLGYRNHTVPANLPTGGRWTEDITWLQPLIECVNTNLSIRYTLNYTDYNGNRVESHNVRLKDNGGFFNLPLKGPRYNITDIQANPDLHTRATQLAFFHNNMLMWALGLASSNISGPRNVTSRTEYPLVINGTTSGDQHNAYRPDSIQIPGSDGLFINSDLNTTNDLWSFQDTTLMCRGLLSQYTLDPLDNATVGIDCGLLQAAPRRLDGADPRVYDAGSEWEQDMYMCASAVEASIKTVEFTLNGTSTLEDLTVSSVKDKVYKSQDAQPLWAIEITGQPNTVAAPLWGLISHEYAAAENLITIKSEKLLLPPSYPYSATVVNARDSLAASYAPMAAQHVALGESFLGQITSRWTLDVPIADYTGKSNFALSRRWQQLSAGGEQGAATNLKLILTDILATATIGSQTPIGLSGSDTGRLGGSLPSGDKMVRIEPFQRKIEYNLAYAVPAFITLALWVVVLVAFSIALIGSRFSFSKLRQQLNLSSVGRLYTNLVYPDVCEVGAKTETWIEQAGGLKFQLDRKGESDPEDPSAESQLIEEQQSHETSSE</sequence>
<dbReference type="HOGENOM" id="CLU_009663_0_0_1"/>
<dbReference type="EMBL" id="BA000054">
    <property type="protein sequence ID" value="BAE64266.1"/>
    <property type="molecule type" value="Genomic_DNA"/>
</dbReference>
<keyword evidence="3" id="KW-0732">Signal</keyword>
<reference evidence="4 5" key="1">
    <citation type="journal article" date="2005" name="Nature">
        <title>Genome sequencing and analysis of Aspergillus oryzae.</title>
        <authorList>
            <person name="Machida M."/>
            <person name="Asai K."/>
            <person name="Sano M."/>
            <person name="Tanaka T."/>
            <person name="Kumagai T."/>
            <person name="Terai G."/>
            <person name="Kusumoto K."/>
            <person name="Arima T."/>
            <person name="Akita O."/>
            <person name="Kashiwagi Y."/>
            <person name="Abe K."/>
            <person name="Gomi K."/>
            <person name="Horiuchi H."/>
            <person name="Kitamoto K."/>
            <person name="Kobayashi T."/>
            <person name="Takeuchi M."/>
            <person name="Denning D.W."/>
            <person name="Galagan J.E."/>
            <person name="Nierman W.C."/>
            <person name="Yu J."/>
            <person name="Archer D.B."/>
            <person name="Bennett J.W."/>
            <person name="Bhatnagar D."/>
            <person name="Cleveland T.E."/>
            <person name="Fedorova N.D."/>
            <person name="Gotoh O."/>
            <person name="Horikawa H."/>
            <person name="Hosoyama A."/>
            <person name="Ichinomiya M."/>
            <person name="Igarashi R."/>
            <person name="Iwashita K."/>
            <person name="Juvvadi P.R."/>
            <person name="Kato M."/>
            <person name="Kato Y."/>
            <person name="Kin T."/>
            <person name="Kokubun A."/>
            <person name="Maeda H."/>
            <person name="Maeyama N."/>
            <person name="Maruyama J."/>
            <person name="Nagasaki H."/>
            <person name="Nakajima T."/>
            <person name="Oda K."/>
            <person name="Okada K."/>
            <person name="Paulsen I."/>
            <person name="Sakamoto K."/>
            <person name="Sawano T."/>
            <person name="Takahashi M."/>
            <person name="Takase K."/>
            <person name="Terabayashi Y."/>
            <person name="Wortman J."/>
            <person name="Yamada O."/>
            <person name="Yamagata Y."/>
            <person name="Anazawa H."/>
            <person name="Hata Y."/>
            <person name="Koide Y."/>
            <person name="Komori T."/>
            <person name="Koyama Y."/>
            <person name="Minetoki T."/>
            <person name="Suharnan S."/>
            <person name="Tanaka A."/>
            <person name="Isono K."/>
            <person name="Kuhara S."/>
            <person name="Ogasawara N."/>
            <person name="Kikuchi H."/>
        </authorList>
    </citation>
    <scope>NUCLEOTIDE SEQUENCE [LARGE SCALE GENOMIC DNA]</scope>
    <source>
        <strain evidence="5">ATCC 42149 / RIB 40</strain>
    </source>
</reference>
<feature type="transmembrane region" description="Helical" evidence="2">
    <location>
        <begin position="995"/>
        <end position="1020"/>
    </location>
</feature>
<dbReference type="GeneID" id="5997494"/>
<keyword evidence="2" id="KW-1133">Transmembrane helix</keyword>
<keyword evidence="2" id="KW-0812">Transmembrane</keyword>
<protein>
    <submittedName>
        <fullName evidence="4">DNA, SC038</fullName>
    </submittedName>
</protein>
<dbReference type="Proteomes" id="UP000006564">
    <property type="component" value="Chromosome 6"/>
</dbReference>
<keyword evidence="2" id="KW-0472">Membrane</keyword>
<organism evidence="4 5">
    <name type="scientific">Aspergillus oryzae (strain ATCC 42149 / RIB 40)</name>
    <name type="common">Yellow koji mold</name>
    <dbReference type="NCBI Taxonomy" id="510516"/>
    <lineage>
        <taxon>Eukaryota</taxon>
        <taxon>Fungi</taxon>
        <taxon>Dikarya</taxon>
        <taxon>Ascomycota</taxon>
        <taxon>Pezizomycotina</taxon>
        <taxon>Eurotiomycetes</taxon>
        <taxon>Eurotiomycetidae</taxon>
        <taxon>Eurotiales</taxon>
        <taxon>Aspergillaceae</taxon>
        <taxon>Aspergillus</taxon>
        <taxon>Aspergillus subgen. Circumdati</taxon>
    </lineage>
</organism>
<feature type="region of interest" description="Disordered" evidence="1">
    <location>
        <begin position="1071"/>
        <end position="1100"/>
    </location>
</feature>
<evidence type="ECO:0000256" key="3">
    <source>
        <dbReference type="SAM" id="SignalP"/>
    </source>
</evidence>
<dbReference type="RefSeq" id="XP_023093155.1">
    <property type="nucleotide sequence ID" value="XM_023238269.1"/>
</dbReference>
<proteinExistence type="predicted"/>
<gene>
    <name evidence="4" type="ORF">AO090038000481</name>
</gene>
<dbReference type="KEGG" id="aor:AO090038000481"/>
<feature type="transmembrane region" description="Helical" evidence="2">
    <location>
        <begin position="280"/>
        <end position="301"/>
    </location>
</feature>
<evidence type="ECO:0000313" key="5">
    <source>
        <dbReference type="Proteomes" id="UP000006564"/>
    </source>
</evidence>
<dbReference type="OMA" id="RWTEDIT"/>
<accession>Q2U2E9</accession>
<dbReference type="VEuPathDB" id="FungiDB:AO090038000481"/>
<dbReference type="AlphaFoldDB" id="Q2U2E9"/>
<dbReference type="EMBL" id="AP007169">
    <property type="protein sequence ID" value="BAE64266.1"/>
    <property type="molecule type" value="Genomic_DNA"/>
</dbReference>
<evidence type="ECO:0000256" key="2">
    <source>
        <dbReference type="SAM" id="Phobius"/>
    </source>
</evidence>
<name>Q2U2E9_ASPOR</name>
<feature type="chain" id="PRO_5004216540" evidence="3">
    <location>
        <begin position="21"/>
        <end position="1100"/>
    </location>
</feature>
<feature type="signal peptide" evidence="3">
    <location>
        <begin position="1"/>
        <end position="20"/>
    </location>
</feature>
<feature type="transmembrane region" description="Helical" evidence="2">
    <location>
        <begin position="375"/>
        <end position="397"/>
    </location>
</feature>
<keyword evidence="5" id="KW-1185">Reference proteome</keyword>
<evidence type="ECO:0000313" key="4">
    <source>
        <dbReference type="EMBL" id="BAE64266.1"/>
    </source>
</evidence>